<name>A0A1L2ZPQ4_9MICC</name>
<evidence type="ECO:0000256" key="1">
    <source>
        <dbReference type="SAM" id="Phobius"/>
    </source>
</evidence>
<keyword evidence="1" id="KW-1133">Transmembrane helix</keyword>
<sequence length="293" mass="31473">MSTQTINPDGLQANTPATYRRSELGHNNSFGGVIRSELIKLRSLRSNWILIITSILLFVGIAALSTWAFASFIDEISSAATTGDVPTEATGEGAFNYMASGGWQLAVLLLSSLAVINISSEFVTGAARTTFAATPRRWPVYWAKALIVALLTYVLSVVGILASAGIVEVIAQQYGYGQDFSSEAFQKALWWTPFAVMIIALMSYGIAAILRNSVGPIMIVVAVVFVLPVALSVFQSDITQNIVKWLPTSLATVVMDQSMGQIDVEFVPALIALIAWAVVPLVAGAILTQRRDI</sequence>
<feature type="transmembrane region" description="Helical" evidence="1">
    <location>
        <begin position="190"/>
        <end position="210"/>
    </location>
</feature>
<dbReference type="AlphaFoldDB" id="A0A1L2ZPQ4"/>
<keyword evidence="1" id="KW-0812">Transmembrane</keyword>
<dbReference type="OrthoDB" id="3297477at2"/>
<dbReference type="KEGG" id="nae:BHE16_08360"/>
<feature type="transmembrane region" description="Helical" evidence="1">
    <location>
        <begin position="48"/>
        <end position="70"/>
    </location>
</feature>
<dbReference type="PANTHER" id="PTHR37305">
    <property type="entry name" value="INTEGRAL MEMBRANE PROTEIN-RELATED"/>
    <property type="match status" value="1"/>
</dbReference>
<dbReference type="STRING" id="556325.BHE16_08360"/>
<dbReference type="Proteomes" id="UP000183530">
    <property type="component" value="Chromosome"/>
</dbReference>
<dbReference type="RefSeq" id="WP_071894485.1">
    <property type="nucleotide sequence ID" value="NZ_CP018135.1"/>
</dbReference>
<gene>
    <name evidence="2" type="ORF">BHE16_08360</name>
</gene>
<feature type="transmembrane region" description="Helical" evidence="1">
    <location>
        <begin position="266"/>
        <end position="287"/>
    </location>
</feature>
<evidence type="ECO:0000313" key="2">
    <source>
        <dbReference type="EMBL" id="APF41008.1"/>
    </source>
</evidence>
<evidence type="ECO:0008006" key="4">
    <source>
        <dbReference type="Google" id="ProtNLM"/>
    </source>
</evidence>
<organism evidence="2 3">
    <name type="scientific">Neomicrococcus aestuarii</name>
    <dbReference type="NCBI Taxonomy" id="556325"/>
    <lineage>
        <taxon>Bacteria</taxon>
        <taxon>Bacillati</taxon>
        <taxon>Actinomycetota</taxon>
        <taxon>Actinomycetes</taxon>
        <taxon>Micrococcales</taxon>
        <taxon>Micrococcaceae</taxon>
        <taxon>Neomicrococcus</taxon>
    </lineage>
</organism>
<keyword evidence="1" id="KW-0472">Membrane</keyword>
<protein>
    <recommendedName>
        <fullName evidence="4">ABC transporter permease</fullName>
    </recommendedName>
</protein>
<feature type="transmembrane region" description="Helical" evidence="1">
    <location>
        <begin position="103"/>
        <end position="124"/>
    </location>
</feature>
<reference evidence="2 3" key="1">
    <citation type="submission" date="2016-11" db="EMBL/GenBank/DDBJ databases">
        <title>Genome sequencing of Zhihengliuella aestuarii B18 antagonistic to Plasmodiophora brassicae.</title>
        <authorList>
            <person name="Luo Y."/>
        </authorList>
    </citation>
    <scope>NUCLEOTIDE SEQUENCE [LARGE SCALE GENOMIC DNA]</scope>
    <source>
        <strain evidence="2 3">B18</strain>
    </source>
</reference>
<accession>A0A1L2ZPQ4</accession>
<feature type="transmembrane region" description="Helical" evidence="1">
    <location>
        <begin position="217"/>
        <end position="235"/>
    </location>
</feature>
<keyword evidence="3" id="KW-1185">Reference proteome</keyword>
<dbReference type="EMBL" id="CP018135">
    <property type="protein sequence ID" value="APF41008.1"/>
    <property type="molecule type" value="Genomic_DNA"/>
</dbReference>
<feature type="transmembrane region" description="Helical" evidence="1">
    <location>
        <begin position="145"/>
        <end position="170"/>
    </location>
</feature>
<evidence type="ECO:0000313" key="3">
    <source>
        <dbReference type="Proteomes" id="UP000183530"/>
    </source>
</evidence>
<proteinExistence type="predicted"/>
<dbReference type="PANTHER" id="PTHR37305:SF1">
    <property type="entry name" value="MEMBRANE PROTEIN"/>
    <property type="match status" value="1"/>
</dbReference>